<sequence length="551" mass="55895">MTLRIGRLLPVKPFTAMACAGLILSASPVVPQALSETVINTATGACSQPLQPMVKDDRVVPAEWKDPASIEFGLGDAAKKELPEQVGPVPAGTVWMVGSTQEAGVPWIGANTQHESLGGSTEVTWKLTAFEGPGAMVVFTQGGLGQIMGEEWFQAADGHMEGSHTIPANSHVHPSWVFSTPGTYKVTVQQTAHTGNGDVTGSSTLTFNVGGTGNADSGHFDFGTVLCGAGGTDSVRTQRESGAPNTSSGSSSGSSTNYANQGGASAIASPAAAKPNNQPAPALADGGDKKCTPGIKPMVKDDRTVPAQWKDPASLVFGLGDAAKANLPQAVGPVPAGPAWMVGSTQQSGVPWIGANTQHPSLLGNTTGEVTMEQTGFEGPGAMVVFTQGGLGQIVGEEWFRAADGKAQGTHTIPANSHVHPSWVFSKPGTYKVTVRQTAASKSGEKLSGSATLTFNVGGSGNANDGHFDFGATYDPQGSCAGGAAGGAGSSNGSSTGGETARDGNLAETGTTVMTLPFAVLGLGILVFGAGMIALDSRLRNRILGLTGGRQ</sequence>
<evidence type="ECO:0000256" key="3">
    <source>
        <dbReference type="SAM" id="SignalP"/>
    </source>
</evidence>
<keyword evidence="2" id="KW-0472">Membrane</keyword>
<reference evidence="4 5" key="1">
    <citation type="submission" date="2020-11" db="EMBL/GenBank/DDBJ databases">
        <title>Corynebacterium sp. MC1420.</title>
        <authorList>
            <person name="Zhou J."/>
        </authorList>
    </citation>
    <scope>NUCLEOTIDE SEQUENCE [LARGE SCALE GENOMIC DNA]</scope>
    <source>
        <strain evidence="4 5">MC1420</strain>
    </source>
</reference>
<proteinExistence type="predicted"/>
<dbReference type="NCBIfam" id="TIGR03769">
    <property type="entry name" value="P_ac_wall_RPT"/>
    <property type="match status" value="2"/>
</dbReference>
<dbReference type="RefSeq" id="WP_196820163.1">
    <property type="nucleotide sequence ID" value="NZ_CP064955.1"/>
</dbReference>
<evidence type="ECO:0000313" key="4">
    <source>
        <dbReference type="EMBL" id="QPK83505.1"/>
    </source>
</evidence>
<evidence type="ECO:0000313" key="5">
    <source>
        <dbReference type="Proteomes" id="UP000594586"/>
    </source>
</evidence>
<keyword evidence="5" id="KW-1185">Reference proteome</keyword>
<dbReference type="InterPro" id="IPR022395">
    <property type="entry name" value="CHP03773_ABC_transptr-like"/>
</dbReference>
<dbReference type="InterPro" id="IPR022435">
    <property type="entry name" value="Surface-anchored_actinobac"/>
</dbReference>
<dbReference type="NCBIfam" id="TIGR03773">
    <property type="entry name" value="anch_rpt_wall"/>
    <property type="match status" value="1"/>
</dbReference>
<dbReference type="NCBIfam" id="NF038134">
    <property type="entry name" value="choice_anch_M"/>
    <property type="match status" value="2"/>
</dbReference>
<keyword evidence="2" id="KW-1133">Transmembrane helix</keyword>
<feature type="region of interest" description="Disordered" evidence="1">
    <location>
        <begin position="483"/>
        <end position="505"/>
    </location>
</feature>
<name>A0A7T0PF55_9CORY</name>
<dbReference type="AlphaFoldDB" id="A0A7T0PF55"/>
<keyword evidence="3" id="KW-0732">Signal</keyword>
<dbReference type="EMBL" id="CP064955">
    <property type="protein sequence ID" value="QPK83505.1"/>
    <property type="molecule type" value="Genomic_DNA"/>
</dbReference>
<feature type="signal peptide" evidence="3">
    <location>
        <begin position="1"/>
        <end position="18"/>
    </location>
</feature>
<evidence type="ECO:0000256" key="2">
    <source>
        <dbReference type="SAM" id="Phobius"/>
    </source>
</evidence>
<gene>
    <name evidence="4" type="ORF">G7Y29_01450</name>
</gene>
<feature type="compositionally biased region" description="Low complexity" evidence="1">
    <location>
        <begin position="264"/>
        <end position="284"/>
    </location>
</feature>
<organism evidence="4 5">
    <name type="scientific">Corynebacterium qintianiae</name>
    <dbReference type="NCBI Taxonomy" id="2709392"/>
    <lineage>
        <taxon>Bacteria</taxon>
        <taxon>Bacillati</taxon>
        <taxon>Actinomycetota</taxon>
        <taxon>Actinomycetes</taxon>
        <taxon>Mycobacteriales</taxon>
        <taxon>Corynebacteriaceae</taxon>
        <taxon>Corynebacterium</taxon>
    </lineage>
</organism>
<evidence type="ECO:0000256" key="1">
    <source>
        <dbReference type="SAM" id="MobiDB-lite"/>
    </source>
</evidence>
<keyword evidence="2" id="KW-0812">Transmembrane</keyword>
<feature type="region of interest" description="Disordered" evidence="1">
    <location>
        <begin position="233"/>
        <end position="299"/>
    </location>
</feature>
<feature type="transmembrane region" description="Helical" evidence="2">
    <location>
        <begin position="516"/>
        <end position="535"/>
    </location>
</feature>
<protein>
    <submittedName>
        <fullName evidence="4">TIGR03773 family transporter-associated surface protein</fullName>
    </submittedName>
</protein>
<accession>A0A7T0PF55</accession>
<feature type="chain" id="PRO_5038930408" evidence="3">
    <location>
        <begin position="19"/>
        <end position="551"/>
    </location>
</feature>
<dbReference type="Proteomes" id="UP000594586">
    <property type="component" value="Chromosome"/>
</dbReference>
<dbReference type="KEGG" id="cqn:G7Y29_01450"/>